<evidence type="ECO:0000256" key="2">
    <source>
        <dbReference type="ARBA" id="ARBA00009813"/>
    </source>
</evidence>
<dbReference type="PANTHER" id="PTHR35272">
    <property type="entry name" value="THIOL:DISULFIDE INTERCHANGE PROTEIN DSBC-RELATED"/>
    <property type="match status" value="1"/>
</dbReference>
<dbReference type="InterPro" id="IPR009094">
    <property type="entry name" value="DiS-bond_isomerase_DsbC/G_N_sf"/>
</dbReference>
<dbReference type="AlphaFoldDB" id="A0AB39HJ92"/>
<dbReference type="InterPro" id="IPR036249">
    <property type="entry name" value="Thioredoxin-like_sf"/>
</dbReference>
<keyword evidence="4 7" id="KW-0574">Periplasm</keyword>
<dbReference type="SUPFAM" id="SSF54423">
    <property type="entry name" value="DsbC/DsbG N-terminal domain-like"/>
    <property type="match status" value="1"/>
</dbReference>
<sequence>MICGLCWLSGPALAEQSPSFDQAALSARFANMGLEVQSIRPADIDGLLEIETPSGVLYSNLKGDHFIAGTLYTLDDNGQYIDVMAKRQAPINAKKLAAMKDQTIEYQADDEKYVVTVFTDITCGYCMRLHSQMEQYNQLGITVRYLAFPRQGLGGSVADNMAKVWCAEDPKSALSAAKNSRIIPTAEGNLDQCRAEVKAQYDLGRELEISGTPAIFMPNGEMVGGYLPASALLQRLQQAL</sequence>
<dbReference type="InterPro" id="IPR018950">
    <property type="entry name" value="DiS-bond_isomerase_DsbC/G_N"/>
</dbReference>
<dbReference type="InterPro" id="IPR017937">
    <property type="entry name" value="Thioredoxin_CS"/>
</dbReference>
<keyword evidence="6 7" id="KW-0676">Redox-active center</keyword>
<gene>
    <name evidence="10" type="ORF">AB0763_03675</name>
</gene>
<dbReference type="EMBL" id="CP162601">
    <property type="protein sequence ID" value="XDK26304.1"/>
    <property type="molecule type" value="Genomic_DNA"/>
</dbReference>
<dbReference type="SUPFAM" id="SSF52833">
    <property type="entry name" value="Thioredoxin-like"/>
    <property type="match status" value="1"/>
</dbReference>
<dbReference type="Pfam" id="PF13098">
    <property type="entry name" value="Thioredoxin_2"/>
    <property type="match status" value="1"/>
</dbReference>
<proteinExistence type="inferred from homology"/>
<organism evidence="10">
    <name type="scientific">Vibrio sp. HB236076</name>
    <dbReference type="NCBI Taxonomy" id="3232307"/>
    <lineage>
        <taxon>Bacteria</taxon>
        <taxon>Pseudomonadati</taxon>
        <taxon>Pseudomonadota</taxon>
        <taxon>Gammaproteobacteria</taxon>
        <taxon>Vibrionales</taxon>
        <taxon>Vibrionaceae</taxon>
        <taxon>Vibrio</taxon>
    </lineage>
</organism>
<keyword evidence="5" id="KW-1015">Disulfide bond</keyword>
<dbReference type="RefSeq" id="WP_306101250.1">
    <property type="nucleotide sequence ID" value="NZ_CP162601.1"/>
</dbReference>
<evidence type="ECO:0000256" key="4">
    <source>
        <dbReference type="ARBA" id="ARBA00022764"/>
    </source>
</evidence>
<feature type="domain" description="Thioredoxin-like fold" evidence="9">
    <location>
        <begin position="109"/>
        <end position="236"/>
    </location>
</feature>
<name>A0AB39HJ92_9VIBR</name>
<evidence type="ECO:0000259" key="8">
    <source>
        <dbReference type="Pfam" id="PF10411"/>
    </source>
</evidence>
<evidence type="ECO:0000256" key="3">
    <source>
        <dbReference type="ARBA" id="ARBA00022729"/>
    </source>
</evidence>
<dbReference type="Gene3D" id="3.10.450.70">
    <property type="entry name" value="Disulphide bond isomerase, DsbC/G, N-terminal"/>
    <property type="match status" value="1"/>
</dbReference>
<dbReference type="InterPro" id="IPR033954">
    <property type="entry name" value="DiS-bond_Isoase_DsbC/G"/>
</dbReference>
<reference evidence="10" key="1">
    <citation type="submission" date="2024-07" db="EMBL/GenBank/DDBJ databases">
        <title>Genome Analysis of a Potential Novel Vibrio Species Secreting pH- and Thermo-stable Alginate Lyase and its Application in Producing Alginate Oligosaccharides.</title>
        <authorList>
            <person name="Huang H."/>
            <person name="Bao K."/>
        </authorList>
    </citation>
    <scope>NUCLEOTIDE SEQUENCE</scope>
    <source>
        <strain evidence="10">HB236076</strain>
    </source>
</reference>
<dbReference type="InterPro" id="IPR051470">
    <property type="entry name" value="Thiol:disulfide_interchange"/>
</dbReference>
<comment type="similarity">
    <text evidence="2 7">Belongs to the thioredoxin family. DsbC subfamily.</text>
</comment>
<accession>A0AB39HJ92</accession>
<feature type="domain" description="Disulphide bond isomerase DsbC/G N-terminal" evidence="8">
    <location>
        <begin position="22"/>
        <end position="76"/>
    </location>
</feature>
<dbReference type="PANTHER" id="PTHR35272:SF3">
    <property type="entry name" value="THIOL:DISULFIDE INTERCHANGE PROTEIN DSBC"/>
    <property type="match status" value="1"/>
</dbReference>
<keyword evidence="3 7" id="KW-0732">Signal</keyword>
<dbReference type="GO" id="GO:0042597">
    <property type="term" value="C:periplasmic space"/>
    <property type="evidence" value="ECO:0007669"/>
    <property type="project" value="UniProtKB-SubCell"/>
</dbReference>
<dbReference type="Pfam" id="PF10411">
    <property type="entry name" value="DsbC_N"/>
    <property type="match status" value="1"/>
</dbReference>
<evidence type="ECO:0000256" key="6">
    <source>
        <dbReference type="ARBA" id="ARBA00023284"/>
    </source>
</evidence>
<evidence type="ECO:0000256" key="5">
    <source>
        <dbReference type="ARBA" id="ARBA00023157"/>
    </source>
</evidence>
<dbReference type="InterPro" id="IPR012336">
    <property type="entry name" value="Thioredoxin-like_fold"/>
</dbReference>
<evidence type="ECO:0000256" key="7">
    <source>
        <dbReference type="RuleBase" id="RU364038"/>
    </source>
</evidence>
<evidence type="ECO:0000259" key="9">
    <source>
        <dbReference type="Pfam" id="PF13098"/>
    </source>
</evidence>
<dbReference type="KEGG" id="vih:AB0763_03675"/>
<protein>
    <recommendedName>
        <fullName evidence="7">Thiol:disulfide interchange protein</fullName>
    </recommendedName>
</protein>
<comment type="function">
    <text evidence="7">Required for disulfide bond formation in some periplasmic proteins. Acts by transferring its disulfide bond to other proteins and is reduced in the process.</text>
</comment>
<comment type="subcellular location">
    <subcellularLocation>
        <location evidence="1 7">Periplasm</location>
    </subcellularLocation>
</comment>
<dbReference type="PROSITE" id="PS00194">
    <property type="entry name" value="THIOREDOXIN_1"/>
    <property type="match status" value="1"/>
</dbReference>
<dbReference type="Gene3D" id="3.40.30.10">
    <property type="entry name" value="Glutaredoxin"/>
    <property type="match status" value="1"/>
</dbReference>
<evidence type="ECO:0000256" key="1">
    <source>
        <dbReference type="ARBA" id="ARBA00004418"/>
    </source>
</evidence>
<dbReference type="CDD" id="cd03020">
    <property type="entry name" value="DsbA_DsbC_DsbG"/>
    <property type="match status" value="1"/>
</dbReference>
<evidence type="ECO:0000313" key="10">
    <source>
        <dbReference type="EMBL" id="XDK26304.1"/>
    </source>
</evidence>